<dbReference type="Proteomes" id="UP000267844">
    <property type="component" value="Unassembled WGS sequence"/>
</dbReference>
<reference evidence="2 3" key="1">
    <citation type="submission" date="2018-10" db="EMBL/GenBank/DDBJ databases">
        <title>Transmission dynamics of multidrug resistant bacteria on intensive care unit surfaces.</title>
        <authorList>
            <person name="D'Souza A.W."/>
            <person name="Potter R.F."/>
            <person name="Wallace M."/>
            <person name="Shupe A."/>
            <person name="Patel S."/>
            <person name="Sun S."/>
            <person name="Gul D."/>
            <person name="Kwon J.H."/>
            <person name="Andleeb S."/>
            <person name="Burnham C.-A.D."/>
            <person name="Dantas G."/>
        </authorList>
    </citation>
    <scope>NUCLEOTIDE SEQUENCE [LARGE SCALE GENOMIC DNA]</scope>
    <source>
        <strain evidence="2 3">WF_348</strain>
    </source>
</reference>
<dbReference type="RefSeq" id="WP_125349649.1">
    <property type="nucleotide sequence ID" value="NZ_RHPN01000010.1"/>
</dbReference>
<keyword evidence="1" id="KW-0732">Signal</keyword>
<accession>A0A427BPQ9</accession>
<comment type="caution">
    <text evidence="2">The sequence shown here is derived from an EMBL/GenBank/DDBJ whole genome shotgun (WGS) entry which is preliminary data.</text>
</comment>
<organism evidence="2 3">
    <name type="scientific">Empedobacter falsenii</name>
    <dbReference type="NCBI Taxonomy" id="343874"/>
    <lineage>
        <taxon>Bacteria</taxon>
        <taxon>Pseudomonadati</taxon>
        <taxon>Bacteroidota</taxon>
        <taxon>Flavobacteriia</taxon>
        <taxon>Flavobacteriales</taxon>
        <taxon>Weeksellaceae</taxon>
        <taxon>Empedobacter</taxon>
    </lineage>
</organism>
<gene>
    <name evidence="2" type="ORF">EGI89_06860</name>
</gene>
<evidence type="ECO:0008006" key="4">
    <source>
        <dbReference type="Google" id="ProtNLM"/>
    </source>
</evidence>
<evidence type="ECO:0000313" key="3">
    <source>
        <dbReference type="Proteomes" id="UP000267844"/>
    </source>
</evidence>
<name>A0A427BPQ9_9FLAO</name>
<dbReference type="EMBL" id="RHPO01000010">
    <property type="protein sequence ID" value="RRT92199.1"/>
    <property type="molecule type" value="Genomic_DNA"/>
</dbReference>
<feature type="signal peptide" evidence="1">
    <location>
        <begin position="1"/>
        <end position="19"/>
    </location>
</feature>
<proteinExistence type="predicted"/>
<evidence type="ECO:0000313" key="2">
    <source>
        <dbReference type="EMBL" id="RRT92199.1"/>
    </source>
</evidence>
<dbReference type="PROSITE" id="PS51257">
    <property type="entry name" value="PROKAR_LIPOPROTEIN"/>
    <property type="match status" value="1"/>
</dbReference>
<evidence type="ECO:0000256" key="1">
    <source>
        <dbReference type="SAM" id="SignalP"/>
    </source>
</evidence>
<sequence length="107" mass="11890">MKKIILGLIFGLTIFSCNAKGDKNNAEEKSQAMTACEQAAITPGISAAKKELITKYCDCSTDKMLDEFTYAEMMQMKNPSPELQERLMKVIEPCMNDLKTKSAELGE</sequence>
<feature type="chain" id="PRO_5019398403" description="Lipoprotein" evidence="1">
    <location>
        <begin position="20"/>
        <end position="107"/>
    </location>
</feature>
<protein>
    <recommendedName>
        <fullName evidence="4">Lipoprotein</fullName>
    </recommendedName>
</protein>
<dbReference type="AlphaFoldDB" id="A0A427BPQ9"/>